<dbReference type="InterPro" id="IPR039426">
    <property type="entry name" value="TonB-dep_rcpt-like"/>
</dbReference>
<dbReference type="SUPFAM" id="SSF49464">
    <property type="entry name" value="Carboxypeptidase regulatory domain-like"/>
    <property type="match status" value="1"/>
</dbReference>
<dbReference type="NCBIfam" id="TIGR04056">
    <property type="entry name" value="OMP_RagA_SusC"/>
    <property type="match status" value="1"/>
</dbReference>
<reference evidence="9 10" key="1">
    <citation type="submission" date="2018-11" db="EMBL/GenBank/DDBJ databases">
        <title>Chryseotalea sanarue gen. nov., sp., nov., a member of the family Cytophagaceae, isolated from a brackish lake in Hamamatsu Japan.</title>
        <authorList>
            <person name="Maejima Y."/>
            <person name="Iino T."/>
            <person name="Muraguchi Y."/>
            <person name="Fukuda K."/>
            <person name="Ohkuma M."/>
            <person name="Moriuchi R."/>
            <person name="Dohra H."/>
            <person name="Kimbara K."/>
            <person name="Shintani M."/>
        </authorList>
    </citation>
    <scope>NUCLEOTIDE SEQUENCE [LARGE SCALE GENOMIC DNA]</scope>
    <source>
        <strain evidence="9 10">Ys</strain>
    </source>
</reference>
<keyword evidence="4 7" id="KW-0812">Transmembrane</keyword>
<organism evidence="9 10">
    <name type="scientific">Chryseotalea sanaruensis</name>
    <dbReference type="NCBI Taxonomy" id="2482724"/>
    <lineage>
        <taxon>Bacteria</taxon>
        <taxon>Pseudomonadati</taxon>
        <taxon>Bacteroidota</taxon>
        <taxon>Cytophagia</taxon>
        <taxon>Cytophagales</taxon>
        <taxon>Chryseotaleaceae</taxon>
        <taxon>Chryseotalea</taxon>
    </lineage>
</organism>
<keyword evidence="10" id="KW-1185">Reference proteome</keyword>
<dbReference type="Pfam" id="PF13715">
    <property type="entry name" value="CarbopepD_reg_2"/>
    <property type="match status" value="1"/>
</dbReference>
<dbReference type="AlphaFoldDB" id="A0A401UBH4"/>
<keyword evidence="6 7" id="KW-0998">Cell outer membrane</keyword>
<dbReference type="InterPro" id="IPR012910">
    <property type="entry name" value="Plug_dom"/>
</dbReference>
<evidence type="ECO:0000256" key="3">
    <source>
        <dbReference type="ARBA" id="ARBA00022452"/>
    </source>
</evidence>
<dbReference type="InterPro" id="IPR036942">
    <property type="entry name" value="Beta-barrel_TonB_sf"/>
</dbReference>
<dbReference type="Gene3D" id="2.40.170.20">
    <property type="entry name" value="TonB-dependent receptor, beta-barrel domain"/>
    <property type="match status" value="1"/>
</dbReference>
<evidence type="ECO:0000313" key="10">
    <source>
        <dbReference type="Proteomes" id="UP000288227"/>
    </source>
</evidence>
<comment type="subcellular location">
    <subcellularLocation>
        <location evidence="1 7">Cell outer membrane</location>
        <topology evidence="1 7">Multi-pass membrane protein</topology>
    </subcellularLocation>
</comment>
<evidence type="ECO:0000259" key="8">
    <source>
        <dbReference type="Pfam" id="PF07715"/>
    </source>
</evidence>
<dbReference type="SUPFAM" id="SSF56935">
    <property type="entry name" value="Porins"/>
    <property type="match status" value="1"/>
</dbReference>
<keyword evidence="5 7" id="KW-0472">Membrane</keyword>
<dbReference type="Proteomes" id="UP000288227">
    <property type="component" value="Unassembled WGS sequence"/>
</dbReference>
<evidence type="ECO:0000256" key="1">
    <source>
        <dbReference type="ARBA" id="ARBA00004571"/>
    </source>
</evidence>
<accession>A0A401UBH4</accession>
<comment type="similarity">
    <text evidence="7">Belongs to the TonB-dependent receptor family.</text>
</comment>
<evidence type="ECO:0000313" key="9">
    <source>
        <dbReference type="EMBL" id="GCC52235.1"/>
    </source>
</evidence>
<dbReference type="PROSITE" id="PS52016">
    <property type="entry name" value="TONB_DEPENDENT_REC_3"/>
    <property type="match status" value="1"/>
</dbReference>
<name>A0A401UBH4_9BACT</name>
<dbReference type="InterPro" id="IPR008969">
    <property type="entry name" value="CarboxyPept-like_regulatory"/>
</dbReference>
<evidence type="ECO:0000256" key="5">
    <source>
        <dbReference type="ARBA" id="ARBA00023136"/>
    </source>
</evidence>
<keyword evidence="3 7" id="KW-1134">Transmembrane beta strand</keyword>
<protein>
    <submittedName>
        <fullName evidence="9">SusC/RagA family TonB-linked outer membrane protein</fullName>
    </submittedName>
</protein>
<comment type="caution">
    <text evidence="9">The sequence shown here is derived from an EMBL/GenBank/DDBJ whole genome shotgun (WGS) entry which is preliminary data.</text>
</comment>
<dbReference type="InterPro" id="IPR037066">
    <property type="entry name" value="Plug_dom_sf"/>
</dbReference>
<dbReference type="GO" id="GO:0009279">
    <property type="term" value="C:cell outer membrane"/>
    <property type="evidence" value="ECO:0007669"/>
    <property type="project" value="UniProtKB-SubCell"/>
</dbReference>
<feature type="domain" description="TonB-dependent receptor plug" evidence="8">
    <location>
        <begin position="105"/>
        <end position="212"/>
    </location>
</feature>
<evidence type="ECO:0000256" key="2">
    <source>
        <dbReference type="ARBA" id="ARBA00022448"/>
    </source>
</evidence>
<dbReference type="Gene3D" id="2.60.40.1120">
    <property type="entry name" value="Carboxypeptidase-like, regulatory domain"/>
    <property type="match status" value="1"/>
</dbReference>
<dbReference type="InterPro" id="IPR023996">
    <property type="entry name" value="TonB-dep_OMP_SusC/RagA"/>
</dbReference>
<dbReference type="Pfam" id="PF07715">
    <property type="entry name" value="Plug"/>
    <property type="match status" value="1"/>
</dbReference>
<dbReference type="EMBL" id="BHXQ01000004">
    <property type="protein sequence ID" value="GCC52235.1"/>
    <property type="molecule type" value="Genomic_DNA"/>
</dbReference>
<gene>
    <name evidence="9" type="ORF">SanaruYs_24710</name>
</gene>
<evidence type="ECO:0000256" key="6">
    <source>
        <dbReference type="ARBA" id="ARBA00023237"/>
    </source>
</evidence>
<evidence type="ECO:0000256" key="7">
    <source>
        <dbReference type="PROSITE-ProRule" id="PRU01360"/>
    </source>
</evidence>
<dbReference type="Gene3D" id="2.170.130.10">
    <property type="entry name" value="TonB-dependent receptor, plug domain"/>
    <property type="match status" value="1"/>
</dbReference>
<evidence type="ECO:0000256" key="4">
    <source>
        <dbReference type="ARBA" id="ARBA00022692"/>
    </source>
</evidence>
<sequence>MLVATAYAQERTVSGKVTSAEDGSALPGVNVVVKGTTNGTVTDAEGNFKLSIPTTGAYLVFSFIGLQTAEVMVGERAVLDVSLALDVTQLSEVVVTAGGLTVQRRELGNQATTVKATDITQGKASNAMAGLSGKVPGLLISAVSSGVNPNYRVVLRGQRSLLGNNQALLVLDNVITPSSVLGNLNPEDIEDIQVLNGAGAAALYGSDASNGALIVTTKRGKAGKTEIKISSTTTFENVSYLPQLQKKFGSGTTPDSPPTYTPYENQQYGPRFDGAIRDIGKPIQDGSIQQVAYSSTDARTDFWETGSQNQTDFSISSGDDKSSIYAAAQYFAQQSTVPWDKYKRYSFRVNTDRKIGEAVRVGISTNYIANDYDISSAAGFAYTNVLMSPAQVDITKYKDWQNNPFANPNGYYNEYYDNPYFTLANNRTATKNSYFQGALELKWNPIEQLTITSRLGLSTRNVFSKTTSGKFTFSDYTKSISGSSKTDIPGSVVDEGYFSNQLVGDLYAEYKAKLSNTFSLTLVSGVQSRENSYKSVYISANGLVISGVYNINNTLTNLGGGSLFNDDNVNLNSSQLGIYGDMRLGYKDFAFLHFTGRNDWRSVLTKENRSFFYPAVDASLILSEALSVLDNSIWVDALKVRGGYSQVGQVNIDAYGLNTIFSQAYGYPYSTGGGFSLGNTLVSPDLQPEITTSIEAGFDLDLSKYSASIGMTVYKSNTVDQTIPVQVPSSTGYSTLRTNIGEVENKGIETYIRATPITTSSGLSVSVQATYTLNRNNVVSLSDQSDLMILPGGNTSAQIVAKVGSPFPLLQVTEYKRTPEGKIIVDPITGYPSNDGTFHDVGITTPPHILGLSAEIKYRGFRLAAVAEYRNGHYIYNAISTAFDFSGAGVRTTWYDRERFVIPNSVYEDSENPGTFINNTNVTTATGGADFWTDGSRNTGVGENYTHSAGFWKIREISLRYDFPVSWLSPTKYIKAVSVSVQGRNLFIWTPKTNLYTDPEFSANGSDSNAVGFTNINLTPPARYIGGTLSLTF</sequence>
<keyword evidence="2 7" id="KW-0813">Transport</keyword>
<proteinExistence type="inferred from homology"/>